<evidence type="ECO:0000256" key="1">
    <source>
        <dbReference type="ARBA" id="ARBA00022723"/>
    </source>
</evidence>
<proteinExistence type="predicted"/>
<gene>
    <name evidence="8" type="ORF">CCMP2556_LOCUS46693</name>
</gene>
<keyword evidence="3" id="KW-0862">Zinc</keyword>
<comment type="caution">
    <text evidence="8">The sequence shown here is derived from an EMBL/GenBank/DDBJ whole genome shotgun (WGS) entry which is preliminary data.</text>
</comment>
<feature type="region of interest" description="Disordered" evidence="6">
    <location>
        <begin position="220"/>
        <end position="239"/>
    </location>
</feature>
<dbReference type="InterPro" id="IPR000306">
    <property type="entry name" value="Znf_FYVE"/>
</dbReference>
<dbReference type="InterPro" id="IPR011011">
    <property type="entry name" value="Znf_FYVE_PHD"/>
</dbReference>
<evidence type="ECO:0000313" key="8">
    <source>
        <dbReference type="EMBL" id="CAK9098542.1"/>
    </source>
</evidence>
<dbReference type="InterPro" id="IPR017455">
    <property type="entry name" value="Znf_FYVE-rel"/>
</dbReference>
<evidence type="ECO:0000256" key="4">
    <source>
        <dbReference type="PROSITE-ProRule" id="PRU00091"/>
    </source>
</evidence>
<dbReference type="InterPro" id="IPR052113">
    <property type="entry name" value="FYVE-type_Zinc_Finger"/>
</dbReference>
<dbReference type="PROSITE" id="PS50178">
    <property type="entry name" value="ZF_FYVE"/>
    <property type="match status" value="1"/>
</dbReference>
<protein>
    <recommendedName>
        <fullName evidence="7">FYVE-type domain-containing protein</fullName>
    </recommendedName>
</protein>
<dbReference type="SUPFAM" id="SSF57903">
    <property type="entry name" value="FYVE/PHD zinc finger"/>
    <property type="match status" value="1"/>
</dbReference>
<keyword evidence="1" id="KW-0479">Metal-binding</keyword>
<keyword evidence="5" id="KW-0175">Coiled coil</keyword>
<dbReference type="InterPro" id="IPR013083">
    <property type="entry name" value="Znf_RING/FYVE/PHD"/>
</dbReference>
<feature type="region of interest" description="Disordered" evidence="6">
    <location>
        <begin position="283"/>
        <end position="305"/>
    </location>
</feature>
<organism evidence="8 9">
    <name type="scientific">Durusdinium trenchii</name>
    <dbReference type="NCBI Taxonomy" id="1381693"/>
    <lineage>
        <taxon>Eukaryota</taxon>
        <taxon>Sar</taxon>
        <taxon>Alveolata</taxon>
        <taxon>Dinophyceae</taxon>
        <taxon>Suessiales</taxon>
        <taxon>Symbiodiniaceae</taxon>
        <taxon>Durusdinium</taxon>
    </lineage>
</organism>
<feature type="domain" description="FYVE-type" evidence="7">
    <location>
        <begin position="10"/>
        <end position="68"/>
    </location>
</feature>
<feature type="coiled-coil region" evidence="5">
    <location>
        <begin position="133"/>
        <end position="163"/>
    </location>
</feature>
<keyword evidence="2 4" id="KW-0863">Zinc-finger</keyword>
<name>A0ABP0RHA9_9DINO</name>
<dbReference type="PANTHER" id="PTHR39490">
    <property type="entry name" value="ARRESTIN DOMAIN-CONTAINING PROTEIN D"/>
    <property type="match status" value="1"/>
</dbReference>
<dbReference type="Gene3D" id="3.30.40.10">
    <property type="entry name" value="Zinc/RING finger domain, C3HC4 (zinc finger)"/>
    <property type="match status" value="1"/>
</dbReference>
<dbReference type="Pfam" id="PF01363">
    <property type="entry name" value="FYVE"/>
    <property type="match status" value="1"/>
</dbReference>
<reference evidence="8 9" key="1">
    <citation type="submission" date="2024-02" db="EMBL/GenBank/DDBJ databases">
        <authorList>
            <person name="Chen Y."/>
            <person name="Shah S."/>
            <person name="Dougan E. K."/>
            <person name="Thang M."/>
            <person name="Chan C."/>
        </authorList>
    </citation>
    <scope>NUCLEOTIDE SEQUENCE [LARGE SCALE GENOMIC DNA]</scope>
</reference>
<evidence type="ECO:0000313" key="9">
    <source>
        <dbReference type="Proteomes" id="UP001642484"/>
    </source>
</evidence>
<keyword evidence="9" id="KW-1185">Reference proteome</keyword>
<sequence length="325" mass="36691">MAQRAAWVPDEEVSECPLCTQQFSRAKRKHHCRACGRVVCGSCSGSKLFLSSYGKEERVCDSCFDLLQHDKGRPVNEQFVEQKQIEASLKADLREKQQQEEWFRSFLAQVAAANGNAHARAVEELPQLIANGQRRWRETCQQLQKDGEELEQLQEKGNQLELQGRARASSLQELQRTVQHMQKDLKEGPALQSQCDELQRSTILLQQELSGLQQRRAALEDLQERSEGSRSGESERWREGSWSFRTEQGHEVLCGLLCVHVNQWIEPHGTVPAELPSDVNRAQRCSGAAGGSEGPNARRSEGPNDASWRRIVSLRHGCTRIILGV</sequence>
<evidence type="ECO:0000256" key="2">
    <source>
        <dbReference type="ARBA" id="ARBA00022771"/>
    </source>
</evidence>
<dbReference type="Proteomes" id="UP001642484">
    <property type="component" value="Unassembled WGS sequence"/>
</dbReference>
<evidence type="ECO:0000256" key="3">
    <source>
        <dbReference type="ARBA" id="ARBA00022833"/>
    </source>
</evidence>
<dbReference type="SMART" id="SM00064">
    <property type="entry name" value="FYVE"/>
    <property type="match status" value="1"/>
</dbReference>
<accession>A0ABP0RHA9</accession>
<dbReference type="PANTHER" id="PTHR39490:SF8">
    <property type="entry name" value="ZINC FINGER FYVE DOMAIN-CONTAINING PROTEIN 21"/>
    <property type="match status" value="1"/>
</dbReference>
<evidence type="ECO:0000256" key="5">
    <source>
        <dbReference type="SAM" id="Coils"/>
    </source>
</evidence>
<evidence type="ECO:0000256" key="6">
    <source>
        <dbReference type="SAM" id="MobiDB-lite"/>
    </source>
</evidence>
<dbReference type="EMBL" id="CAXAMN010025818">
    <property type="protein sequence ID" value="CAK9098542.1"/>
    <property type="molecule type" value="Genomic_DNA"/>
</dbReference>
<evidence type="ECO:0000259" key="7">
    <source>
        <dbReference type="PROSITE" id="PS50178"/>
    </source>
</evidence>